<organism evidence="1 2">
    <name type="scientific">Mucuna pruriens</name>
    <name type="common">Velvet bean</name>
    <name type="synonym">Dolichos pruriens</name>
    <dbReference type="NCBI Taxonomy" id="157652"/>
    <lineage>
        <taxon>Eukaryota</taxon>
        <taxon>Viridiplantae</taxon>
        <taxon>Streptophyta</taxon>
        <taxon>Embryophyta</taxon>
        <taxon>Tracheophyta</taxon>
        <taxon>Spermatophyta</taxon>
        <taxon>Magnoliopsida</taxon>
        <taxon>eudicotyledons</taxon>
        <taxon>Gunneridae</taxon>
        <taxon>Pentapetalae</taxon>
        <taxon>rosids</taxon>
        <taxon>fabids</taxon>
        <taxon>Fabales</taxon>
        <taxon>Fabaceae</taxon>
        <taxon>Papilionoideae</taxon>
        <taxon>50 kb inversion clade</taxon>
        <taxon>NPAAA clade</taxon>
        <taxon>indigoferoid/millettioid clade</taxon>
        <taxon>Phaseoleae</taxon>
        <taxon>Mucuna</taxon>
    </lineage>
</organism>
<reference evidence="1" key="1">
    <citation type="submission" date="2018-05" db="EMBL/GenBank/DDBJ databases">
        <title>Draft genome of Mucuna pruriens seed.</title>
        <authorList>
            <person name="Nnadi N.E."/>
            <person name="Vos R."/>
            <person name="Hasami M.H."/>
            <person name="Devisetty U.K."/>
            <person name="Aguiy J.C."/>
        </authorList>
    </citation>
    <scope>NUCLEOTIDE SEQUENCE [LARGE SCALE GENOMIC DNA]</scope>
    <source>
        <strain evidence="1">JCA_2017</strain>
    </source>
</reference>
<name>A0A371F2F2_MUCPR</name>
<evidence type="ECO:0000313" key="1">
    <source>
        <dbReference type="EMBL" id="RDX72479.1"/>
    </source>
</evidence>
<dbReference type="SUPFAM" id="SSF57756">
    <property type="entry name" value="Retrovirus zinc finger-like domains"/>
    <property type="match status" value="1"/>
</dbReference>
<dbReference type="Gene3D" id="4.10.60.10">
    <property type="entry name" value="Zinc finger, CCHC-type"/>
    <property type="match status" value="1"/>
</dbReference>
<dbReference type="InterPro" id="IPR036875">
    <property type="entry name" value="Znf_CCHC_sf"/>
</dbReference>
<dbReference type="OrthoDB" id="1437013at2759"/>
<dbReference type="GO" id="GO:0003676">
    <property type="term" value="F:nucleic acid binding"/>
    <property type="evidence" value="ECO:0007669"/>
    <property type="project" value="InterPro"/>
</dbReference>
<sequence length="113" mass="14034">MWRHIRRRLKIQSMWKPKRGSRWKNNFRKHTKETKDNTQVMCYECKKLRHFKYECPNLENEEKKEKEKPLIKKKKMLMATWEDLDMSSSKDEDEEANLCLMVDITFKMTMMKR</sequence>
<dbReference type="GO" id="GO:0008270">
    <property type="term" value="F:zinc ion binding"/>
    <property type="evidence" value="ECO:0007669"/>
    <property type="project" value="InterPro"/>
</dbReference>
<dbReference type="AlphaFoldDB" id="A0A371F2F2"/>
<gene>
    <name evidence="1" type="ORF">CR513_48042</name>
</gene>
<protein>
    <recommendedName>
        <fullName evidence="3">CCHC-type domain-containing protein</fullName>
    </recommendedName>
</protein>
<proteinExistence type="predicted"/>
<dbReference type="EMBL" id="QJKJ01010891">
    <property type="protein sequence ID" value="RDX72479.1"/>
    <property type="molecule type" value="Genomic_DNA"/>
</dbReference>
<dbReference type="Proteomes" id="UP000257109">
    <property type="component" value="Unassembled WGS sequence"/>
</dbReference>
<evidence type="ECO:0008006" key="3">
    <source>
        <dbReference type="Google" id="ProtNLM"/>
    </source>
</evidence>
<comment type="caution">
    <text evidence="1">The sequence shown here is derived from an EMBL/GenBank/DDBJ whole genome shotgun (WGS) entry which is preliminary data.</text>
</comment>
<keyword evidence="2" id="KW-1185">Reference proteome</keyword>
<feature type="non-terminal residue" evidence="1">
    <location>
        <position position="1"/>
    </location>
</feature>
<accession>A0A371F2F2</accession>
<evidence type="ECO:0000313" key="2">
    <source>
        <dbReference type="Proteomes" id="UP000257109"/>
    </source>
</evidence>